<evidence type="ECO:0000313" key="2">
    <source>
        <dbReference type="EMBL" id="MEJ8811358.1"/>
    </source>
</evidence>
<dbReference type="NCBIfam" id="TIGR00176">
    <property type="entry name" value="mobB"/>
    <property type="match status" value="1"/>
</dbReference>
<name>A0ABU8VCG5_9BURK</name>
<dbReference type="InterPro" id="IPR027417">
    <property type="entry name" value="P-loop_NTPase"/>
</dbReference>
<dbReference type="SUPFAM" id="SSF52540">
    <property type="entry name" value="P-loop containing nucleoside triphosphate hydrolases"/>
    <property type="match status" value="1"/>
</dbReference>
<dbReference type="CDD" id="cd03116">
    <property type="entry name" value="MobB"/>
    <property type="match status" value="1"/>
</dbReference>
<gene>
    <name evidence="2" type="primary">mobB</name>
    <name evidence="2" type="ORF">WKW77_09795</name>
</gene>
<keyword evidence="3" id="KW-1185">Reference proteome</keyword>
<proteinExistence type="predicted"/>
<evidence type="ECO:0000259" key="1">
    <source>
        <dbReference type="Pfam" id="PF03205"/>
    </source>
</evidence>
<accession>A0ABU8VCG5</accession>
<dbReference type="Proteomes" id="UP001365846">
    <property type="component" value="Unassembled WGS sequence"/>
</dbReference>
<evidence type="ECO:0000313" key="3">
    <source>
        <dbReference type="Proteomes" id="UP001365846"/>
    </source>
</evidence>
<dbReference type="Pfam" id="PF03205">
    <property type="entry name" value="MobB"/>
    <property type="match status" value="1"/>
</dbReference>
<dbReference type="InterPro" id="IPR052539">
    <property type="entry name" value="MGD_biosynthesis_adapter"/>
</dbReference>
<protein>
    <submittedName>
        <fullName evidence="2">Molybdopterin-guanine dinucleotide biosynthesis protein B</fullName>
    </submittedName>
</protein>
<reference evidence="2 3" key="1">
    <citation type="submission" date="2024-03" db="EMBL/GenBank/DDBJ databases">
        <title>Novel species of the genus Variovorax.</title>
        <authorList>
            <person name="Liu Q."/>
            <person name="Xin Y.-H."/>
        </authorList>
    </citation>
    <scope>NUCLEOTIDE SEQUENCE [LARGE SCALE GENOMIC DNA]</scope>
    <source>
        <strain evidence="2 3">KACC 18899</strain>
    </source>
</reference>
<dbReference type="EMBL" id="JBBKZU010000003">
    <property type="protein sequence ID" value="MEJ8811358.1"/>
    <property type="molecule type" value="Genomic_DNA"/>
</dbReference>
<feature type="domain" description="Molybdopterin-guanine dinucleotide biosynthesis protein B (MobB)" evidence="1">
    <location>
        <begin position="3"/>
        <end position="123"/>
    </location>
</feature>
<dbReference type="RefSeq" id="WP_340356649.1">
    <property type="nucleotide sequence ID" value="NZ_JBBKZU010000003.1"/>
</dbReference>
<dbReference type="PANTHER" id="PTHR40072">
    <property type="entry name" value="MOLYBDOPTERIN-GUANINE DINUCLEOTIDE BIOSYNTHESIS ADAPTER PROTEIN-RELATED"/>
    <property type="match status" value="1"/>
</dbReference>
<comment type="caution">
    <text evidence="2">The sequence shown here is derived from an EMBL/GenBank/DDBJ whole genome shotgun (WGS) entry which is preliminary data.</text>
</comment>
<dbReference type="PANTHER" id="PTHR40072:SF1">
    <property type="entry name" value="MOLYBDOPTERIN-GUANINE DINUCLEOTIDE BIOSYNTHESIS ADAPTER PROTEIN"/>
    <property type="match status" value="1"/>
</dbReference>
<sequence>MKIIGFAGFSGAGKTTLVERLIPVLKRRGQRVSVVKHAHHKFDIDHPGKDTFRHREAGAFEVVVGSDKRLALIREFDAPTQLGVHDLIAELDAGVDWVLVEGFKHSDLFKLEVWRAPAEAEDARPVRYTEDHFIVGIATNTPQDLPQATELPIFDLDDVDGIAEWLLLHAERFEYKVKHHG</sequence>
<dbReference type="InterPro" id="IPR004435">
    <property type="entry name" value="MobB_dom"/>
</dbReference>
<organism evidence="2 3">
    <name type="scientific">Variovorax ureilyticus</name>
    <dbReference type="NCBI Taxonomy" id="1836198"/>
    <lineage>
        <taxon>Bacteria</taxon>
        <taxon>Pseudomonadati</taxon>
        <taxon>Pseudomonadota</taxon>
        <taxon>Betaproteobacteria</taxon>
        <taxon>Burkholderiales</taxon>
        <taxon>Comamonadaceae</taxon>
        <taxon>Variovorax</taxon>
    </lineage>
</organism>
<dbReference type="Gene3D" id="3.40.50.300">
    <property type="entry name" value="P-loop containing nucleotide triphosphate hydrolases"/>
    <property type="match status" value="1"/>
</dbReference>